<accession>A0ABS4AK86</accession>
<dbReference type="PANTHER" id="PTHR35149:SF1">
    <property type="entry name" value="DUF5655 DOMAIN-CONTAINING PROTEIN"/>
    <property type="match status" value="1"/>
</dbReference>
<gene>
    <name evidence="3" type="ORF">J8J14_21100</name>
</gene>
<reference evidence="3 4" key="1">
    <citation type="submission" date="2021-03" db="EMBL/GenBank/DDBJ databases">
        <authorList>
            <person name="So Y."/>
        </authorList>
    </citation>
    <scope>NUCLEOTIDE SEQUENCE [LARGE SCALE GENOMIC DNA]</scope>
    <source>
        <strain evidence="3 4">SSH11</strain>
    </source>
</reference>
<evidence type="ECO:0000313" key="4">
    <source>
        <dbReference type="Proteomes" id="UP000681594"/>
    </source>
</evidence>
<organism evidence="3 4">
    <name type="scientific">Pararoseomonas baculiformis</name>
    <dbReference type="NCBI Taxonomy" id="2820812"/>
    <lineage>
        <taxon>Bacteria</taxon>
        <taxon>Pseudomonadati</taxon>
        <taxon>Pseudomonadota</taxon>
        <taxon>Alphaproteobacteria</taxon>
        <taxon>Acetobacterales</taxon>
        <taxon>Acetobacteraceae</taxon>
        <taxon>Pararoseomonas</taxon>
    </lineage>
</organism>
<dbReference type="PANTHER" id="PTHR35149">
    <property type="entry name" value="SLL5132 PROTEIN"/>
    <property type="match status" value="1"/>
</dbReference>
<feature type="domain" description="GmrSD restriction endonucleases C-terminal" evidence="2">
    <location>
        <begin position="440"/>
        <end position="582"/>
    </location>
</feature>
<dbReference type="RefSeq" id="WP_209381544.1">
    <property type="nucleotide sequence ID" value="NZ_JAGIZB010000029.1"/>
</dbReference>
<comment type="caution">
    <text evidence="3">The sequence shown here is derived from an EMBL/GenBank/DDBJ whole genome shotgun (WGS) entry which is preliminary data.</text>
</comment>
<evidence type="ECO:0000259" key="1">
    <source>
        <dbReference type="Pfam" id="PF03235"/>
    </source>
</evidence>
<proteinExistence type="predicted"/>
<evidence type="ECO:0000259" key="2">
    <source>
        <dbReference type="Pfam" id="PF07510"/>
    </source>
</evidence>
<dbReference type="InterPro" id="IPR011089">
    <property type="entry name" value="GmrSD_C"/>
</dbReference>
<dbReference type="EMBL" id="JAGIZB010000029">
    <property type="protein sequence ID" value="MBP0447274.1"/>
    <property type="molecule type" value="Genomic_DNA"/>
</dbReference>
<dbReference type="Pfam" id="PF07510">
    <property type="entry name" value="GmrSD_C"/>
    <property type="match status" value="1"/>
</dbReference>
<name>A0ABS4AK86_9PROT</name>
<dbReference type="Proteomes" id="UP000681594">
    <property type="component" value="Unassembled WGS sequence"/>
</dbReference>
<keyword evidence="4" id="KW-1185">Reference proteome</keyword>
<sequence>MRFVVPLFQRPYVWEKKAQWEPLWDDVSTVAERILTAGPGAPVRGHFLGSVVLEQESTGTGSVERRSVIDGQQRLTTIQLLLKAAAHAFAAAKQPTPEDGEALARAGQQVASLVANPAYATGEEAYKVWPTNEDRAPFRSVLDASRPEEVTGTGHIPGAHRFFFDEIRAWLQADGSPGPRAAALARALMHHLQVIVLDLEETDEPQAIFETLNTGGAPLSPVDLVKNWLLWEAARAGHDEASCAALHSAYWKPFDTDADYWRAQVGIGHAARPRVDGFLVNWLTERTLAPVAGGHVYETFLDKVAEPARRAAGGHADVPAIMWSIHAAAERYRWIDVPGPEGGRFTTFLHRLKAMNIVVLHPLLMYLLGRSGSIPEDLDACATALESFLVRRLVCDTGTRGYGTLFLNLLIEVAGKGPTDPAAPIINNFLAAGRSNVNVWPDDGMFARHWASRDAYKGRGARPMMILRALEEEEWRRDRLGIPVAHFDWSRVQVEHVMPQGWKEHWPLPADGDPLARDEAVQRVGNLTLVSEALNPVLSNGPWNIKRTALGKHTHLRLTASLTAQERWDEAAIEVRSARLFELACSVWPRPAVG</sequence>
<dbReference type="InterPro" id="IPR004919">
    <property type="entry name" value="GmrSD_N"/>
</dbReference>
<protein>
    <submittedName>
        <fullName evidence="3">DUF262 domain-containing protein</fullName>
    </submittedName>
</protein>
<feature type="domain" description="GmrSD restriction endonucleases N-terminal" evidence="1">
    <location>
        <begin position="3"/>
        <end position="230"/>
    </location>
</feature>
<dbReference type="Pfam" id="PF03235">
    <property type="entry name" value="GmrSD_N"/>
    <property type="match status" value="1"/>
</dbReference>
<evidence type="ECO:0000313" key="3">
    <source>
        <dbReference type="EMBL" id="MBP0447274.1"/>
    </source>
</evidence>